<evidence type="ECO:0000256" key="1">
    <source>
        <dbReference type="SAM" id="Phobius"/>
    </source>
</evidence>
<dbReference type="PANTHER" id="PTHR32251:SF23">
    <property type="entry name" value="3-OXO-5-ALPHA-STEROID 4-DEHYDROGENASE (DUF1295)"/>
    <property type="match status" value="1"/>
</dbReference>
<feature type="transmembrane region" description="Helical" evidence="1">
    <location>
        <begin position="73"/>
        <end position="97"/>
    </location>
</feature>
<keyword evidence="1" id="KW-0812">Transmembrane</keyword>
<dbReference type="PANTHER" id="PTHR32251">
    <property type="entry name" value="3-OXO-5-ALPHA-STEROID 4-DEHYDROGENASE"/>
    <property type="match status" value="1"/>
</dbReference>
<proteinExistence type="predicted"/>
<evidence type="ECO:0000313" key="3">
    <source>
        <dbReference type="Proteomes" id="UP000264002"/>
    </source>
</evidence>
<keyword evidence="3" id="KW-1185">Reference proteome</keyword>
<reference evidence="3" key="1">
    <citation type="submission" date="2018-08" db="EMBL/GenBank/DDBJ databases">
        <authorList>
            <person name="Grouzdev D.S."/>
            <person name="Krutkina M.S."/>
        </authorList>
    </citation>
    <scope>NUCLEOTIDE SEQUENCE [LARGE SCALE GENOMIC DNA]</scope>
    <source>
        <strain evidence="3">4-11</strain>
    </source>
</reference>
<reference evidence="2 3" key="2">
    <citation type="submission" date="2018-09" db="EMBL/GenBank/DDBJ databases">
        <title>Genome of Sphaerochaeta halotolerans strain 4-11.</title>
        <authorList>
            <person name="Nazina T.N."/>
            <person name="Sokolova D.S."/>
        </authorList>
    </citation>
    <scope>NUCLEOTIDE SEQUENCE [LARGE SCALE GENOMIC DNA]</scope>
    <source>
        <strain evidence="2 3">4-11</strain>
    </source>
</reference>
<feature type="transmembrane region" description="Helical" evidence="1">
    <location>
        <begin position="250"/>
        <end position="269"/>
    </location>
</feature>
<dbReference type="Gene3D" id="1.20.120.1630">
    <property type="match status" value="1"/>
</dbReference>
<dbReference type="AlphaFoldDB" id="A0A372MHL4"/>
<feature type="transmembrane region" description="Helical" evidence="1">
    <location>
        <begin position="128"/>
        <end position="149"/>
    </location>
</feature>
<sequence length="296" mass="33840">MKANRTTILIFFVMVAILSGFVVIGPFAQESALYQIANITLGSVLISLCFSLLTEDYSWTDRLWSTLPVVFTWIYAYKAGFSTPVVVAALLATLWGARLTFNFARRGGYRGEEDYRWKILKQKIGNPVGWFFFNVFFIAFYQQFLFIAFTSPIGILPSSNAPFSPLSFIAIFLFICFLSIETIADQQQYTFQQAKYQLLPRKDTLEDEYAQGFRSSGLFTYSRHPNYFGELGVWWSIYLFSVSFHGSLLHYTIVGPLLLTLLFIGSTIFTESITSSKYPAYAAYKEKAGAILFRFW</sequence>
<dbReference type="InterPro" id="IPR010721">
    <property type="entry name" value="UstE-like"/>
</dbReference>
<feature type="transmembrane region" description="Helical" evidence="1">
    <location>
        <begin position="6"/>
        <end position="25"/>
    </location>
</feature>
<dbReference type="Pfam" id="PF06966">
    <property type="entry name" value="DUF1295"/>
    <property type="match status" value="1"/>
</dbReference>
<feature type="transmembrane region" description="Helical" evidence="1">
    <location>
        <begin position="32"/>
        <end position="53"/>
    </location>
</feature>
<keyword evidence="1" id="KW-0472">Membrane</keyword>
<dbReference type="Proteomes" id="UP000264002">
    <property type="component" value="Unassembled WGS sequence"/>
</dbReference>
<dbReference type="PROSITE" id="PS50244">
    <property type="entry name" value="S5A_REDUCTASE"/>
    <property type="match status" value="1"/>
</dbReference>
<organism evidence="2 3">
    <name type="scientific">Sphaerochaeta halotolerans</name>
    <dbReference type="NCBI Taxonomy" id="2293840"/>
    <lineage>
        <taxon>Bacteria</taxon>
        <taxon>Pseudomonadati</taxon>
        <taxon>Spirochaetota</taxon>
        <taxon>Spirochaetia</taxon>
        <taxon>Spirochaetales</taxon>
        <taxon>Sphaerochaetaceae</taxon>
        <taxon>Sphaerochaeta</taxon>
    </lineage>
</organism>
<gene>
    <name evidence="2" type="ORF">DYP60_06560</name>
</gene>
<keyword evidence="1" id="KW-1133">Transmembrane helix</keyword>
<name>A0A372MHL4_9SPIR</name>
<accession>A0A372MHL4</accession>
<evidence type="ECO:0000313" key="2">
    <source>
        <dbReference type="EMBL" id="RFU94888.1"/>
    </source>
</evidence>
<protein>
    <submittedName>
        <fullName evidence="2">DUF1295 domain-containing protein</fullName>
    </submittedName>
</protein>
<dbReference type="EMBL" id="QUWK01000006">
    <property type="protein sequence ID" value="RFU94888.1"/>
    <property type="molecule type" value="Genomic_DNA"/>
</dbReference>
<dbReference type="GO" id="GO:0016020">
    <property type="term" value="C:membrane"/>
    <property type="evidence" value="ECO:0007669"/>
    <property type="project" value="TreeGrafter"/>
</dbReference>
<feature type="transmembrane region" description="Helical" evidence="1">
    <location>
        <begin position="161"/>
        <end position="180"/>
    </location>
</feature>
<comment type="caution">
    <text evidence="2">The sequence shown here is derived from an EMBL/GenBank/DDBJ whole genome shotgun (WGS) entry which is preliminary data.</text>
</comment>
<dbReference type="RefSeq" id="WP_117330097.1">
    <property type="nucleotide sequence ID" value="NZ_QUWK01000006.1"/>
</dbReference>